<feature type="transmembrane region" description="Helical" evidence="1">
    <location>
        <begin position="170"/>
        <end position="193"/>
    </location>
</feature>
<protein>
    <submittedName>
        <fullName evidence="2">DUF3267 domain-containing protein</fullName>
    </submittedName>
</protein>
<dbReference type="Pfam" id="PF11667">
    <property type="entry name" value="DUF3267"/>
    <property type="match status" value="1"/>
</dbReference>
<dbReference type="Proteomes" id="UP000290407">
    <property type="component" value="Unassembled WGS sequence"/>
</dbReference>
<name>A0A4Q2UUY0_9BACT</name>
<organism evidence="2 3">
    <name type="scientific">Spirosoma sordidisoli</name>
    <dbReference type="NCBI Taxonomy" id="2502893"/>
    <lineage>
        <taxon>Bacteria</taxon>
        <taxon>Pseudomonadati</taxon>
        <taxon>Bacteroidota</taxon>
        <taxon>Cytophagia</taxon>
        <taxon>Cytophagales</taxon>
        <taxon>Cytophagaceae</taxon>
        <taxon>Spirosoma</taxon>
    </lineage>
</organism>
<dbReference type="InterPro" id="IPR021683">
    <property type="entry name" value="DUF3267"/>
</dbReference>
<evidence type="ECO:0000313" key="3">
    <source>
        <dbReference type="Proteomes" id="UP000290407"/>
    </source>
</evidence>
<gene>
    <name evidence="2" type="ORF">EQG79_05910</name>
</gene>
<dbReference type="RefSeq" id="WP_129600580.1">
    <property type="nucleotide sequence ID" value="NZ_SBLB01000001.1"/>
</dbReference>
<comment type="caution">
    <text evidence="2">The sequence shown here is derived from an EMBL/GenBank/DDBJ whole genome shotgun (WGS) entry which is preliminary data.</text>
</comment>
<keyword evidence="1" id="KW-1133">Transmembrane helix</keyword>
<keyword evidence="3" id="KW-1185">Reference proteome</keyword>
<sequence>MRPTVEELHHSGQYRLIESFKIDEMNQFIMRELGTAPSPQQSARQNWKKTLTMMGVGAISGALGFTVTYYLVSSVGKSGAGTELWEIGAAVLGLFLLLPIHELIHGLAFKYIGAPKVGYGYSLKSLMVYAYSQHFPTTMREVAFVAVMPFLVITIGLVAGWVLVPAYYVFWAGLLLIHSSACIGDFVLIRYWYRHRPRTIYTYDDVEGERMSYFFEPVETQPPGGPALASPDRMGYVS</sequence>
<feature type="transmembrane region" description="Helical" evidence="1">
    <location>
        <begin position="51"/>
        <end position="72"/>
    </location>
</feature>
<dbReference type="AlphaFoldDB" id="A0A4Q2UUY0"/>
<keyword evidence="1" id="KW-0472">Membrane</keyword>
<accession>A0A4Q2UUY0</accession>
<reference evidence="2 3" key="1">
    <citation type="submission" date="2019-01" db="EMBL/GenBank/DDBJ databases">
        <title>Spirosoma flava sp. nov., a propanil-degrading bacterium isolated from herbicide-contaminated soil.</title>
        <authorList>
            <person name="Zhang L."/>
            <person name="Jiang J.-D."/>
        </authorList>
    </citation>
    <scope>NUCLEOTIDE SEQUENCE [LARGE SCALE GENOMIC DNA]</scope>
    <source>
        <strain evidence="2 3">TY50</strain>
    </source>
</reference>
<evidence type="ECO:0000256" key="1">
    <source>
        <dbReference type="SAM" id="Phobius"/>
    </source>
</evidence>
<feature type="transmembrane region" description="Helical" evidence="1">
    <location>
        <begin position="84"/>
        <end position="104"/>
    </location>
</feature>
<dbReference type="EMBL" id="SBLB01000001">
    <property type="protein sequence ID" value="RYC71665.1"/>
    <property type="molecule type" value="Genomic_DNA"/>
</dbReference>
<feature type="transmembrane region" description="Helical" evidence="1">
    <location>
        <begin position="142"/>
        <end position="164"/>
    </location>
</feature>
<proteinExistence type="predicted"/>
<evidence type="ECO:0000313" key="2">
    <source>
        <dbReference type="EMBL" id="RYC71665.1"/>
    </source>
</evidence>
<keyword evidence="1" id="KW-0812">Transmembrane</keyword>